<protein>
    <recommendedName>
        <fullName evidence="4">SGNH hydrolase-type esterase domain-containing protein</fullName>
    </recommendedName>
</protein>
<dbReference type="InterPro" id="IPR037461">
    <property type="entry name" value="CtCE2-like_dom"/>
</dbReference>
<dbReference type="Gene3D" id="3.40.50.1110">
    <property type="entry name" value="SGNH hydrolase"/>
    <property type="match status" value="1"/>
</dbReference>
<proteinExistence type="predicted"/>
<accession>A0A9N9LK74</accession>
<evidence type="ECO:0008006" key="4">
    <source>
        <dbReference type="Google" id="ProtNLM"/>
    </source>
</evidence>
<feature type="chain" id="PRO_5040223953" description="SGNH hydrolase-type esterase domain-containing protein" evidence="1">
    <location>
        <begin position="20"/>
        <end position="439"/>
    </location>
</feature>
<keyword evidence="3" id="KW-1185">Reference proteome</keyword>
<dbReference type="CDD" id="cd01831">
    <property type="entry name" value="Endoglucanase_E_like"/>
    <property type="match status" value="1"/>
</dbReference>
<dbReference type="InterPro" id="IPR036514">
    <property type="entry name" value="SGNH_hydro_sf"/>
</dbReference>
<feature type="signal peptide" evidence="1">
    <location>
        <begin position="1"/>
        <end position="19"/>
    </location>
</feature>
<keyword evidence="1" id="KW-0732">Signal</keyword>
<dbReference type="PANTHER" id="PTHR37834:SF2">
    <property type="entry name" value="ESTERASE, SGNH HYDROLASE-TYPE"/>
    <property type="match status" value="1"/>
</dbReference>
<name>A0A9N9LK74_9HELO</name>
<dbReference type="PANTHER" id="PTHR37834">
    <property type="entry name" value="GDSL-LIKE LIPASE/ACYLHYDROLASE DOMAIN PROTEIN (AFU_ORTHOLOGUE AFUA_2G00620)"/>
    <property type="match status" value="1"/>
</dbReference>
<dbReference type="GO" id="GO:0052689">
    <property type="term" value="F:carboxylic ester hydrolase activity"/>
    <property type="evidence" value="ECO:0007669"/>
    <property type="project" value="InterPro"/>
</dbReference>
<dbReference type="EMBL" id="CAJVRM010000088">
    <property type="protein sequence ID" value="CAG8974047.1"/>
    <property type="molecule type" value="Genomic_DNA"/>
</dbReference>
<sequence length="439" mass="49092">MNLRHTLYLLLTCLSLTTSTILQNGQVRETNYPDTKIDASLYNFQSFPPNSTELSYKGRWDSKYISWWSAPGLKFGFTGDTVAITFGNHTSNGVLIAYRLSDLDWQFTNISTSSTHLLISPSTPGINTTYPINPHTLELRITNWAYGLQISSIHLAPSASLIALPNYGRKIEVIGDSLKIEVIGDSLSAGDLATLEGLSSYAFGLGEGIGETEYSITAYPGVCAADRQCWGNARGMVWQWWYTSDTSPRAGELYGGEPESWDFGREEEADVVVICLGTNDANEHNQVSEEEFVDAYRRLIMGVKGVWPGTKIVIVSLWNGFYANGNSYAQAGAFTQPLHTLYTTFNTPSYLQNPMLYNHTTNSTYTTNTPFEPFVYYFNTTGILNHNDISPLYHPTDFGHVKVASHLMAFFRWVLGWELRNGGRMVQSGTEYWNDVGEY</sequence>
<evidence type="ECO:0000313" key="3">
    <source>
        <dbReference type="Proteomes" id="UP000701801"/>
    </source>
</evidence>
<reference evidence="2" key="1">
    <citation type="submission" date="2021-07" db="EMBL/GenBank/DDBJ databases">
        <authorList>
            <person name="Durling M."/>
        </authorList>
    </citation>
    <scope>NUCLEOTIDE SEQUENCE</scope>
</reference>
<dbReference type="InterPro" id="IPR052762">
    <property type="entry name" value="PCW_deacetylase/CE"/>
</dbReference>
<evidence type="ECO:0000313" key="2">
    <source>
        <dbReference type="EMBL" id="CAG8974047.1"/>
    </source>
</evidence>
<organism evidence="2 3">
    <name type="scientific">Hymenoscyphus albidus</name>
    <dbReference type="NCBI Taxonomy" id="595503"/>
    <lineage>
        <taxon>Eukaryota</taxon>
        <taxon>Fungi</taxon>
        <taxon>Dikarya</taxon>
        <taxon>Ascomycota</taxon>
        <taxon>Pezizomycotina</taxon>
        <taxon>Leotiomycetes</taxon>
        <taxon>Helotiales</taxon>
        <taxon>Helotiaceae</taxon>
        <taxon>Hymenoscyphus</taxon>
    </lineage>
</organism>
<dbReference type="OrthoDB" id="426133at2759"/>
<dbReference type="SUPFAM" id="SSF52266">
    <property type="entry name" value="SGNH hydrolase"/>
    <property type="match status" value="1"/>
</dbReference>
<gene>
    <name evidence="2" type="ORF">HYALB_00010919</name>
</gene>
<comment type="caution">
    <text evidence="2">The sequence shown here is derived from an EMBL/GenBank/DDBJ whole genome shotgun (WGS) entry which is preliminary data.</text>
</comment>
<dbReference type="AlphaFoldDB" id="A0A9N9LK74"/>
<dbReference type="Proteomes" id="UP000701801">
    <property type="component" value="Unassembled WGS sequence"/>
</dbReference>
<evidence type="ECO:0000256" key="1">
    <source>
        <dbReference type="SAM" id="SignalP"/>
    </source>
</evidence>